<name>A0A3G2QWE2_9CEST</name>
<feature type="transmembrane region" description="Helical" evidence="11">
    <location>
        <begin position="147"/>
        <end position="169"/>
    </location>
</feature>
<dbReference type="EMBL" id="MG674140">
    <property type="protein sequence ID" value="AYO27338.1"/>
    <property type="molecule type" value="Genomic_DNA"/>
</dbReference>
<evidence type="ECO:0000256" key="2">
    <source>
        <dbReference type="ARBA" id="ARBA00006810"/>
    </source>
</evidence>
<evidence type="ECO:0000256" key="4">
    <source>
        <dbReference type="ARBA" id="ARBA00022547"/>
    </source>
</evidence>
<gene>
    <name evidence="12" type="primary">atp6</name>
</gene>
<feature type="transmembrane region" description="Helical" evidence="11">
    <location>
        <begin position="118"/>
        <end position="141"/>
    </location>
</feature>
<keyword evidence="12" id="KW-0496">Mitochondrion</keyword>
<protein>
    <submittedName>
        <fullName evidence="12">ATP synthase F0 subunit 6</fullName>
    </submittedName>
</protein>
<dbReference type="RefSeq" id="YP_009544212.1">
    <property type="nucleotide sequence ID" value="NC_040117.1"/>
</dbReference>
<geneLocation type="mitochondrion" evidence="12"/>
<organism evidence="12">
    <name type="scientific">Parabreviscolex niepini</name>
    <dbReference type="NCBI Taxonomy" id="2041585"/>
    <lineage>
        <taxon>Eukaryota</taxon>
        <taxon>Metazoa</taxon>
        <taxon>Spiralia</taxon>
        <taxon>Lophotrochozoa</taxon>
        <taxon>Platyhelminthes</taxon>
        <taxon>Cestoda</taxon>
        <taxon>Eucestoda</taxon>
        <taxon>Caryophyllidea</taxon>
        <taxon>Caryophyllaeidae</taxon>
        <taxon>Parabreviscolex</taxon>
    </lineage>
</organism>
<reference evidence="12" key="1">
    <citation type="journal article" date="2018" name="J. Anim. Genet.">
        <title>Characterization of the complete mitochondrial genome of Parabreviscolexniepini Xi et al., 2018 (Cestoda, Caryophyllidea).</title>
        <authorList>
            <person name="Xi B.W."/>
            <person name="Zhang D."/>
            <person name="Li W.X."/>
            <person name="Yang B.J."/>
            <person name="Xie J."/>
        </authorList>
    </citation>
    <scope>NUCLEOTIDE SEQUENCE</scope>
</reference>
<keyword evidence="8" id="KW-0406">Ion transport</keyword>
<evidence type="ECO:0000256" key="6">
    <source>
        <dbReference type="ARBA" id="ARBA00022781"/>
    </source>
</evidence>
<keyword evidence="10" id="KW-0066">ATP synthesis</keyword>
<comment type="subcellular location">
    <subcellularLocation>
        <location evidence="1">Membrane</location>
        <topology evidence="1">Multi-pass membrane protein</topology>
    </subcellularLocation>
</comment>
<keyword evidence="3" id="KW-0813">Transport</keyword>
<keyword evidence="9 11" id="KW-0472">Membrane</keyword>
<evidence type="ECO:0000256" key="11">
    <source>
        <dbReference type="SAM" id="Phobius"/>
    </source>
</evidence>
<sequence>MLGWYSGVSSCLSLLYAGVICGFSWYYAVICYSLLFLFLLYRVPYAFSPYIFVSILWFVLFGMFISLFSCRVRSGVVEFMGSFVPVGTPLWVCPLVCLAETVSYLIRPVVLMLRPLINISLGCVGAAVVGGFSVTGFWWVVLLFLVFLYEVFIALVHWFIVTSILSFSVDH</sequence>
<keyword evidence="5 11" id="KW-0812">Transmembrane</keyword>
<evidence type="ECO:0000256" key="9">
    <source>
        <dbReference type="ARBA" id="ARBA00023136"/>
    </source>
</evidence>
<accession>A0A3G2QWE2</accession>
<dbReference type="GO" id="GO:0006754">
    <property type="term" value="P:ATP biosynthetic process"/>
    <property type="evidence" value="ECO:0007669"/>
    <property type="project" value="UniProtKB-KW"/>
</dbReference>
<evidence type="ECO:0000256" key="1">
    <source>
        <dbReference type="ARBA" id="ARBA00004141"/>
    </source>
</evidence>
<evidence type="ECO:0000256" key="3">
    <source>
        <dbReference type="ARBA" id="ARBA00022448"/>
    </source>
</evidence>
<proteinExistence type="inferred from homology"/>
<evidence type="ECO:0000313" key="12">
    <source>
        <dbReference type="EMBL" id="AYO27338.1"/>
    </source>
</evidence>
<evidence type="ECO:0000256" key="10">
    <source>
        <dbReference type="ARBA" id="ARBA00023310"/>
    </source>
</evidence>
<evidence type="ECO:0000256" key="5">
    <source>
        <dbReference type="ARBA" id="ARBA00022692"/>
    </source>
</evidence>
<evidence type="ECO:0000256" key="7">
    <source>
        <dbReference type="ARBA" id="ARBA00022989"/>
    </source>
</evidence>
<feature type="transmembrane region" description="Helical" evidence="11">
    <location>
        <begin position="47"/>
        <end position="68"/>
    </location>
</feature>
<dbReference type="GO" id="GO:1902600">
    <property type="term" value="P:proton transmembrane transport"/>
    <property type="evidence" value="ECO:0007669"/>
    <property type="project" value="UniProtKB-KW"/>
</dbReference>
<keyword evidence="4" id="KW-0138">CF(0)</keyword>
<comment type="similarity">
    <text evidence="2">Belongs to the ATPase A chain family.</text>
</comment>
<dbReference type="GeneID" id="38574295"/>
<dbReference type="InterPro" id="IPR035908">
    <property type="entry name" value="F0_ATP_A_sf"/>
</dbReference>
<dbReference type="AlphaFoldDB" id="A0A3G2QWE2"/>
<dbReference type="Gene3D" id="1.20.120.220">
    <property type="entry name" value="ATP synthase, F0 complex, subunit A"/>
    <property type="match status" value="1"/>
</dbReference>
<keyword evidence="6" id="KW-0375">Hydrogen ion transport</keyword>
<keyword evidence="7 11" id="KW-1133">Transmembrane helix</keyword>
<evidence type="ECO:0000256" key="8">
    <source>
        <dbReference type="ARBA" id="ARBA00023065"/>
    </source>
</evidence>
<dbReference type="SUPFAM" id="SSF81336">
    <property type="entry name" value="F1F0 ATP synthase subunit A"/>
    <property type="match status" value="1"/>
</dbReference>
<dbReference type="GO" id="GO:0045259">
    <property type="term" value="C:proton-transporting ATP synthase complex"/>
    <property type="evidence" value="ECO:0007669"/>
    <property type="project" value="UniProtKB-KW"/>
</dbReference>
<feature type="transmembrane region" description="Helical" evidence="11">
    <location>
        <begin position="14"/>
        <end position="40"/>
    </location>
</feature>
<feature type="transmembrane region" description="Helical" evidence="11">
    <location>
        <begin position="88"/>
        <end position="106"/>
    </location>
</feature>